<dbReference type="InterPro" id="IPR025997">
    <property type="entry name" value="SBP_2_dom"/>
</dbReference>
<gene>
    <name evidence="2" type="ORF">F3J40_14235</name>
</gene>
<dbReference type="Gene3D" id="1.10.260.40">
    <property type="entry name" value="lambda repressor-like DNA-binding domains"/>
    <property type="match status" value="1"/>
</dbReference>
<evidence type="ECO:0000259" key="1">
    <source>
        <dbReference type="Pfam" id="PF13407"/>
    </source>
</evidence>
<dbReference type="SUPFAM" id="SSF53822">
    <property type="entry name" value="Periplasmic binding protein-like I"/>
    <property type="match status" value="1"/>
</dbReference>
<dbReference type="CDD" id="cd06307">
    <property type="entry name" value="PBP1_sugar_binding"/>
    <property type="match status" value="1"/>
</dbReference>
<evidence type="ECO:0000313" key="3">
    <source>
        <dbReference type="Proteomes" id="UP001515683"/>
    </source>
</evidence>
<dbReference type="InterPro" id="IPR028082">
    <property type="entry name" value="Peripla_BP_I"/>
</dbReference>
<name>A0ABX0RCE4_9GAMM</name>
<dbReference type="Proteomes" id="UP001515683">
    <property type="component" value="Unassembled WGS sequence"/>
</dbReference>
<comment type="caution">
    <text evidence="2">The sequence shown here is derived from an EMBL/GenBank/DDBJ whole genome shotgun (WGS) entry which is preliminary data.</text>
</comment>
<evidence type="ECO:0000313" key="2">
    <source>
        <dbReference type="EMBL" id="NIF22752.1"/>
    </source>
</evidence>
<keyword evidence="3" id="KW-1185">Reference proteome</keyword>
<dbReference type="InterPro" id="IPR010982">
    <property type="entry name" value="Lambda_DNA-bd_dom_sf"/>
</dbReference>
<dbReference type="EMBL" id="VWXF01000005">
    <property type="protein sequence ID" value="NIF22752.1"/>
    <property type="molecule type" value="Genomic_DNA"/>
</dbReference>
<reference evidence="2 3" key="1">
    <citation type="journal article" date="2019" name="bioRxiv">
        <title>Bacteria contribute to plant secondary compound degradation in a generalist herbivore system.</title>
        <authorList>
            <person name="Francoeur C.B."/>
            <person name="Khadempour L."/>
            <person name="Moreira-Soto R.D."/>
            <person name="Gotting K."/>
            <person name="Book A.J."/>
            <person name="Pinto-Tomas A.A."/>
            <person name="Keefover-Ring K."/>
            <person name="Currie C.R."/>
        </authorList>
    </citation>
    <scope>NUCLEOTIDE SEQUENCE [LARGE SCALE GENOMIC DNA]</scope>
    <source>
        <strain evidence="2">Acro-835</strain>
    </source>
</reference>
<proteinExistence type="predicted"/>
<dbReference type="Pfam" id="PF13407">
    <property type="entry name" value="Peripla_BP_4"/>
    <property type="match status" value="1"/>
</dbReference>
<protein>
    <submittedName>
        <fullName evidence="2">LacI family transcriptional regulator</fullName>
    </submittedName>
</protein>
<organism evidence="2 3">
    <name type="scientific">Candidatus Pantoea multigeneris</name>
    <dbReference type="NCBI Taxonomy" id="2608357"/>
    <lineage>
        <taxon>Bacteria</taxon>
        <taxon>Pseudomonadati</taxon>
        <taxon>Pseudomonadota</taxon>
        <taxon>Gammaproteobacteria</taxon>
        <taxon>Enterobacterales</taxon>
        <taxon>Erwiniaceae</taxon>
        <taxon>Pantoea</taxon>
    </lineage>
</organism>
<dbReference type="Gene3D" id="3.40.50.2300">
    <property type="match status" value="2"/>
</dbReference>
<dbReference type="PANTHER" id="PTHR30146:SF152">
    <property type="entry name" value="TRANSCRIPTIONAL REGULATORY PROTEIN"/>
    <property type="match status" value="1"/>
</dbReference>
<dbReference type="PANTHER" id="PTHR30146">
    <property type="entry name" value="LACI-RELATED TRANSCRIPTIONAL REPRESSOR"/>
    <property type="match status" value="1"/>
</dbReference>
<dbReference type="RefSeq" id="WP_167015572.1">
    <property type="nucleotide sequence ID" value="NZ_VWXF01000005.1"/>
</dbReference>
<accession>A0ABX0RCE4</accession>
<feature type="domain" description="Periplasmic binding protein" evidence="1">
    <location>
        <begin position="73"/>
        <end position="318"/>
    </location>
</feature>
<dbReference type="SUPFAM" id="SSF47413">
    <property type="entry name" value="lambda repressor-like DNA-binding domains"/>
    <property type="match status" value="1"/>
</dbReference>
<sequence>MNRKPTMKELVAATQLSRATIDRVLNNRAGVNPRTVEMVQNAYASLLVQVADEVKPAPVKVDAHFAVVVQASEEYNDAVKAAGEQLTSQLQAQGINLDISSCSDVNDEEVVRLINQQAERADGLAIVAKNTPEINAAVHKLKQQGKAIIALVSDLDADVREAYVGINNRAAGQAAGFILGRHLQFCAEARVAVIVGTLSYSCHDDREIGFRAQIRKTFPTVHVLEAISGNDNTQQTYTATKEILRHHPNLQAIYNVAGGNDGLSQALDEHSAAIRPIVITHEVNKVTESLLLSEKIDYVISQNIPQLLIETVNKLMALKQQQPVTAHAYLPIEILTRFTLPTSG</sequence>